<dbReference type="GO" id="GO:0003697">
    <property type="term" value="F:single-stranded DNA binding"/>
    <property type="evidence" value="ECO:0007669"/>
    <property type="project" value="TreeGrafter"/>
</dbReference>
<dbReference type="SMART" id="SM01032">
    <property type="entry name" value="BHD_3"/>
    <property type="match status" value="1"/>
</dbReference>
<accession>A0A170WRB9</accession>
<dbReference type="GO" id="GO:0000111">
    <property type="term" value="C:nucleotide-excision repair factor 2 complex"/>
    <property type="evidence" value="ECO:0007669"/>
    <property type="project" value="TreeGrafter"/>
</dbReference>
<name>A0A170WRB9_TRIIF</name>
<evidence type="ECO:0000259" key="1">
    <source>
        <dbReference type="SMART" id="SM01032"/>
    </source>
</evidence>
<dbReference type="GO" id="GO:0005737">
    <property type="term" value="C:cytoplasm"/>
    <property type="evidence" value="ECO:0007669"/>
    <property type="project" value="TreeGrafter"/>
</dbReference>
<dbReference type="GO" id="GO:0003684">
    <property type="term" value="F:damaged DNA binding"/>
    <property type="evidence" value="ECO:0007669"/>
    <property type="project" value="InterPro"/>
</dbReference>
<dbReference type="Gene3D" id="3.30.70.2460">
    <property type="entry name" value="Rad4, beta-hairpin domain BHD3"/>
    <property type="match status" value="1"/>
</dbReference>
<proteinExistence type="predicted"/>
<dbReference type="AlphaFoldDB" id="A0A170WRB9"/>
<dbReference type="PANTHER" id="PTHR12135:SF0">
    <property type="entry name" value="DNA REPAIR PROTEIN COMPLEMENTING XP-C CELLS"/>
    <property type="match status" value="1"/>
</dbReference>
<reference evidence="2" key="2">
    <citation type="journal article" date="2017" name="J. Med. Entomol.">
        <title>Transcriptome Analysis of the Triatoma infestans (Hemiptera: Reduviidae) Integument.</title>
        <authorList>
            <person name="Calderon-Fernandez G.M."/>
            <person name="Moriconi D.E."/>
            <person name="Dulbecco A.B."/>
            <person name="Juarez M.P."/>
        </authorList>
    </citation>
    <scope>NUCLEOTIDE SEQUENCE</scope>
    <source>
        <strain evidence="2">Int1</strain>
        <tissue evidence="2">Integument</tissue>
    </source>
</reference>
<evidence type="ECO:0000313" key="2">
    <source>
        <dbReference type="EMBL" id="JAR98069.1"/>
    </source>
</evidence>
<protein>
    <submittedName>
        <fullName evidence="2">Dna repair protein complementing xp-c cell</fullName>
    </submittedName>
</protein>
<dbReference type="InterPro" id="IPR042488">
    <property type="entry name" value="Rad4_BHD3_sf"/>
</dbReference>
<dbReference type="GO" id="GO:0006289">
    <property type="term" value="P:nucleotide-excision repair"/>
    <property type="evidence" value="ECO:0007669"/>
    <property type="project" value="InterPro"/>
</dbReference>
<dbReference type="Pfam" id="PF10405">
    <property type="entry name" value="BHD_3"/>
    <property type="match status" value="1"/>
</dbReference>
<reference evidence="2" key="1">
    <citation type="submission" date="2016-04" db="EMBL/GenBank/DDBJ databases">
        <authorList>
            <person name="Calderon-Fernandez G.M.Sr."/>
        </authorList>
    </citation>
    <scope>NUCLEOTIDE SEQUENCE</scope>
    <source>
        <strain evidence="2">Int1</strain>
        <tissue evidence="2">Integument</tissue>
    </source>
</reference>
<dbReference type="EMBL" id="GEMB01005246">
    <property type="protein sequence ID" value="JAR98069.1"/>
    <property type="molecule type" value="Transcribed_RNA"/>
</dbReference>
<sequence length="79" mass="8705">MAGGRLYPATAVDGKVPRNDFGNVELYKPSMIPKGTVHLQLPGLMRIARKMDIDCAPAVVGWEFRGHGRSSSIRWSCCM</sequence>
<dbReference type="GO" id="GO:0071942">
    <property type="term" value="C:XPC complex"/>
    <property type="evidence" value="ECO:0007669"/>
    <property type="project" value="TreeGrafter"/>
</dbReference>
<dbReference type="PANTHER" id="PTHR12135">
    <property type="entry name" value="DNA REPAIR PROTEIN XP-C / RAD4"/>
    <property type="match status" value="1"/>
</dbReference>
<dbReference type="InterPro" id="IPR004583">
    <property type="entry name" value="DNA_repair_Rad4"/>
</dbReference>
<organism evidence="2">
    <name type="scientific">Triatoma infestans</name>
    <name type="common">Assassin bug</name>
    <dbReference type="NCBI Taxonomy" id="30076"/>
    <lineage>
        <taxon>Eukaryota</taxon>
        <taxon>Metazoa</taxon>
        <taxon>Ecdysozoa</taxon>
        <taxon>Arthropoda</taxon>
        <taxon>Hexapoda</taxon>
        <taxon>Insecta</taxon>
        <taxon>Pterygota</taxon>
        <taxon>Neoptera</taxon>
        <taxon>Paraneoptera</taxon>
        <taxon>Hemiptera</taxon>
        <taxon>Heteroptera</taxon>
        <taxon>Panheteroptera</taxon>
        <taxon>Cimicomorpha</taxon>
        <taxon>Reduviidae</taxon>
        <taxon>Triatominae</taxon>
        <taxon>Triatoma</taxon>
    </lineage>
</organism>
<dbReference type="InterPro" id="IPR018328">
    <property type="entry name" value="Rad4_beta-hairpin_dom3"/>
</dbReference>
<feature type="domain" description="Rad4 beta-hairpin" evidence="1">
    <location>
        <begin position="16"/>
        <end position="73"/>
    </location>
</feature>
<dbReference type="GO" id="GO:0006298">
    <property type="term" value="P:mismatch repair"/>
    <property type="evidence" value="ECO:0007669"/>
    <property type="project" value="TreeGrafter"/>
</dbReference>